<feature type="compositionally biased region" description="Low complexity" evidence="1">
    <location>
        <begin position="56"/>
        <end position="70"/>
    </location>
</feature>
<sequence>MASTNFWSSLDTDAPKLPAELPIPTRTATRTAYASKRKMRLMEFDSEVSIEATVIDTTTTIEDEATGTSTKPEPAQAGESNPAELPENAQKAAEYAAQKKNARKAAKKLRQKMKQGIVAHAALSQSSVGVAQGVLGTHDSASSVAVASEVIVHNPGQVQSRSEHEDGDDDVFVDAPCASDSVDIEESAGFSKVVTATEGHGDGDGNYPRLEIAAPTAVQVDVPVAPCKNTVANKRKKANKKKMARGAKVEAGLCVKLRRERIEAWMMGLAAVCFACVLLWSMHAHFVRR</sequence>
<keyword evidence="2" id="KW-0812">Transmembrane</keyword>
<organism evidence="3 4">
    <name type="scientific">Paraphaeosphaeria minitans</name>
    <dbReference type="NCBI Taxonomy" id="565426"/>
    <lineage>
        <taxon>Eukaryota</taxon>
        <taxon>Fungi</taxon>
        <taxon>Dikarya</taxon>
        <taxon>Ascomycota</taxon>
        <taxon>Pezizomycotina</taxon>
        <taxon>Dothideomycetes</taxon>
        <taxon>Pleosporomycetidae</taxon>
        <taxon>Pleosporales</taxon>
        <taxon>Massarineae</taxon>
        <taxon>Didymosphaeriaceae</taxon>
        <taxon>Paraphaeosphaeria</taxon>
    </lineage>
</organism>
<reference evidence="3" key="1">
    <citation type="journal article" date="2020" name="Mol. Plant Microbe Interact.">
        <title>Genome Sequence of the Biocontrol Agent Coniothyrium minitans strain Conio (IMI 134523).</title>
        <authorList>
            <person name="Patel D."/>
            <person name="Shittu T.A."/>
            <person name="Baroncelli R."/>
            <person name="Muthumeenakshi S."/>
            <person name="Osborne T.H."/>
            <person name="Janganan T.K."/>
            <person name="Sreenivasaprasad S."/>
        </authorList>
    </citation>
    <scope>NUCLEOTIDE SEQUENCE</scope>
    <source>
        <strain evidence="3">Conio</strain>
    </source>
</reference>
<name>A0A9P6GQG0_9PLEO</name>
<protein>
    <recommendedName>
        <fullName evidence="5">Transmembrane protein</fullName>
    </recommendedName>
</protein>
<dbReference type="Proteomes" id="UP000756921">
    <property type="component" value="Unassembled WGS sequence"/>
</dbReference>
<accession>A0A9P6GQG0</accession>
<feature type="region of interest" description="Disordered" evidence="1">
    <location>
        <begin position="1"/>
        <end position="24"/>
    </location>
</feature>
<evidence type="ECO:0008006" key="5">
    <source>
        <dbReference type="Google" id="ProtNLM"/>
    </source>
</evidence>
<evidence type="ECO:0000313" key="4">
    <source>
        <dbReference type="Proteomes" id="UP000756921"/>
    </source>
</evidence>
<evidence type="ECO:0000256" key="1">
    <source>
        <dbReference type="SAM" id="MobiDB-lite"/>
    </source>
</evidence>
<feature type="region of interest" description="Disordered" evidence="1">
    <location>
        <begin position="56"/>
        <end position="90"/>
    </location>
</feature>
<dbReference type="OrthoDB" id="10651153at2759"/>
<keyword evidence="4" id="KW-1185">Reference proteome</keyword>
<proteinExistence type="predicted"/>
<keyword evidence="2" id="KW-0472">Membrane</keyword>
<feature type="transmembrane region" description="Helical" evidence="2">
    <location>
        <begin position="264"/>
        <end position="282"/>
    </location>
</feature>
<dbReference type="EMBL" id="WJXW01000002">
    <property type="protein sequence ID" value="KAF9739333.1"/>
    <property type="molecule type" value="Genomic_DNA"/>
</dbReference>
<gene>
    <name evidence="3" type="ORF">PMIN01_01967</name>
</gene>
<feature type="compositionally biased region" description="Polar residues" evidence="1">
    <location>
        <begin position="1"/>
        <end position="11"/>
    </location>
</feature>
<dbReference type="AlphaFoldDB" id="A0A9P6GQG0"/>
<evidence type="ECO:0000313" key="3">
    <source>
        <dbReference type="EMBL" id="KAF9739333.1"/>
    </source>
</evidence>
<evidence type="ECO:0000256" key="2">
    <source>
        <dbReference type="SAM" id="Phobius"/>
    </source>
</evidence>
<comment type="caution">
    <text evidence="3">The sequence shown here is derived from an EMBL/GenBank/DDBJ whole genome shotgun (WGS) entry which is preliminary data.</text>
</comment>
<keyword evidence="2" id="KW-1133">Transmembrane helix</keyword>